<evidence type="ECO:0000313" key="2">
    <source>
        <dbReference type="EMBL" id="RHZ65521.1"/>
    </source>
</evidence>
<dbReference type="Pfam" id="PF11905">
    <property type="entry name" value="DUF3425"/>
    <property type="match status" value="1"/>
</dbReference>
<dbReference type="RefSeq" id="XP_026617879.1">
    <property type="nucleotide sequence ID" value="XM_026762398.1"/>
</dbReference>
<sequence length="503" mass="55640">MGSSRKRQAAELDSVAAEHKNKTENERISQLETENLFLRKQLTMFVGKLELAQTSLRGLCNMMHAALEADDDISSQKLPSADEPSAEVSARKHPGSASDSLDYNHYLPSTSPTHASNSHEDIALEELLSSAENCFSGACQHPCQGVISNAAVDLQVNPSMNDAIPPGQIVSPCIEAHESTFMGSPSQGIPGVWSYHYQMGPSNYQSAMANICSIRTGLPISNSAFSDHIAALHSSKLHLSVSLMLSLFNSLNRPLALSWYTPTKFYYHITNLTTWQLNPTREMYMRLPARYRPSALQLSEAYPPIIDWCPFPSIRDKLILLHSANSNIDQIICDIAMAYVVEADISTIVHLEGPTTGYIRVWDLIQAMGKPGHEQICSSQNLCAETSIGLGSHLDAGKQADFGGYALPAPSTEALFRTKEYARLAFKELHMDDGISRYKLDAALFEKYPELYEPDDNIVAKGVAVRAPRQTAIPVPKALDRFTLDIYRHFADWSLNVIFSTKF</sequence>
<dbReference type="AlphaFoldDB" id="A0A397HQS7"/>
<dbReference type="GeneID" id="38130753"/>
<dbReference type="EMBL" id="NKHU02000017">
    <property type="protein sequence ID" value="RHZ65521.1"/>
    <property type="molecule type" value="Genomic_DNA"/>
</dbReference>
<evidence type="ECO:0000313" key="3">
    <source>
        <dbReference type="Proteomes" id="UP000215305"/>
    </source>
</evidence>
<dbReference type="Proteomes" id="UP000215305">
    <property type="component" value="Unassembled WGS sequence"/>
</dbReference>
<feature type="compositionally biased region" description="Basic and acidic residues" evidence="1">
    <location>
        <begin position="16"/>
        <end position="25"/>
    </location>
</feature>
<feature type="region of interest" description="Disordered" evidence="1">
    <location>
        <begin position="1"/>
        <end position="25"/>
    </location>
</feature>
<keyword evidence="3" id="KW-1185">Reference proteome</keyword>
<proteinExistence type="predicted"/>
<gene>
    <name evidence="2" type="ORF">CDV56_108779</name>
</gene>
<reference evidence="2" key="1">
    <citation type="submission" date="2018-08" db="EMBL/GenBank/DDBJ databases">
        <title>Draft genome sequence of azole-resistant Aspergillus thermomutatus (Neosartorya pseudofischeri) strain HMR AF 39, isolated from a human nasal aspirate.</title>
        <authorList>
            <person name="Parent-Michaud M."/>
            <person name="Dufresne P.J."/>
            <person name="Fournier E."/>
            <person name="Martineau C."/>
            <person name="Moreira S."/>
            <person name="Perkins V."/>
            <person name="De Repentigny L."/>
            <person name="Dufresne S.F."/>
        </authorList>
    </citation>
    <scope>NUCLEOTIDE SEQUENCE [LARGE SCALE GENOMIC DNA]</scope>
    <source>
        <strain evidence="2">HMR AF 39</strain>
    </source>
</reference>
<organism evidence="2 3">
    <name type="scientific">Aspergillus thermomutatus</name>
    <name type="common">Neosartorya pseudofischeri</name>
    <dbReference type="NCBI Taxonomy" id="41047"/>
    <lineage>
        <taxon>Eukaryota</taxon>
        <taxon>Fungi</taxon>
        <taxon>Dikarya</taxon>
        <taxon>Ascomycota</taxon>
        <taxon>Pezizomycotina</taxon>
        <taxon>Eurotiomycetes</taxon>
        <taxon>Eurotiomycetidae</taxon>
        <taxon>Eurotiales</taxon>
        <taxon>Aspergillaceae</taxon>
        <taxon>Aspergillus</taxon>
        <taxon>Aspergillus subgen. Fumigati</taxon>
    </lineage>
</organism>
<evidence type="ECO:0000256" key="1">
    <source>
        <dbReference type="SAM" id="MobiDB-lite"/>
    </source>
</evidence>
<protein>
    <recommendedName>
        <fullName evidence="4">BZIP domain-containing protein</fullName>
    </recommendedName>
</protein>
<name>A0A397HQS7_ASPTH</name>
<dbReference type="VEuPathDB" id="FungiDB:CDV56_108779"/>
<feature type="compositionally biased region" description="Polar residues" evidence="1">
    <location>
        <begin position="97"/>
        <end position="116"/>
    </location>
</feature>
<feature type="region of interest" description="Disordered" evidence="1">
    <location>
        <begin position="75"/>
        <end position="117"/>
    </location>
</feature>
<evidence type="ECO:0008006" key="4">
    <source>
        <dbReference type="Google" id="ProtNLM"/>
    </source>
</evidence>
<dbReference type="OrthoDB" id="10261951at2759"/>
<dbReference type="InterPro" id="IPR021833">
    <property type="entry name" value="DUF3425"/>
</dbReference>
<comment type="caution">
    <text evidence="2">The sequence shown here is derived from an EMBL/GenBank/DDBJ whole genome shotgun (WGS) entry which is preliminary data.</text>
</comment>
<accession>A0A397HQS7</accession>